<protein>
    <submittedName>
        <fullName evidence="3">Sigma-70 factor-like HTH protein</fullName>
    </submittedName>
</protein>
<dbReference type="InterPro" id="IPR013324">
    <property type="entry name" value="RNA_pol_sigma_r3/r4-like"/>
</dbReference>
<dbReference type="Proteomes" id="UP000289862">
    <property type="component" value="Chromosome"/>
</dbReference>
<name>A0A449AZP2_9BACT</name>
<proteinExistence type="inferred from homology"/>
<dbReference type="OrthoDB" id="399219at2"/>
<dbReference type="InterPro" id="IPR036388">
    <property type="entry name" value="WH-like_DNA-bd_sf"/>
</dbReference>
<dbReference type="InterPro" id="IPR007394">
    <property type="entry name" value="UPF0122"/>
</dbReference>
<evidence type="ECO:0000256" key="2">
    <source>
        <dbReference type="ARBA" id="ARBA00024764"/>
    </source>
</evidence>
<evidence type="ECO:0000313" key="4">
    <source>
        <dbReference type="Proteomes" id="UP000289862"/>
    </source>
</evidence>
<dbReference type="KEGG" id="mgal:NCTC10186_00412"/>
<dbReference type="SUPFAM" id="SSF88659">
    <property type="entry name" value="Sigma3 and sigma4 domains of RNA polymerase sigma factors"/>
    <property type="match status" value="1"/>
</dbReference>
<comment type="similarity">
    <text evidence="1">Belongs to the UPF0122 family.</text>
</comment>
<keyword evidence="4" id="KW-1185">Reference proteome</keyword>
<dbReference type="RefSeq" id="WP_119572272.1">
    <property type="nucleotide sequence ID" value="NZ_LR215031.1"/>
</dbReference>
<dbReference type="PANTHER" id="PTHR40083">
    <property type="entry name" value="UPF0122 PROTEIN CBO2450/CLC_2298"/>
    <property type="match status" value="1"/>
</dbReference>
<accession>A0A449AZP2</accession>
<gene>
    <name evidence="3" type="ORF">NCTC10186_00412</name>
</gene>
<dbReference type="EMBL" id="LR215031">
    <property type="protein sequence ID" value="VEU72926.1"/>
    <property type="molecule type" value="Genomic_DNA"/>
</dbReference>
<reference evidence="3 4" key="1">
    <citation type="submission" date="2019-01" db="EMBL/GenBank/DDBJ databases">
        <authorList>
            <consortium name="Pathogen Informatics"/>
        </authorList>
    </citation>
    <scope>NUCLEOTIDE SEQUENCE [LARGE SCALE GENOMIC DNA]</scope>
    <source>
        <strain evidence="3 4">NCTC10186</strain>
    </source>
</reference>
<evidence type="ECO:0000256" key="1">
    <source>
        <dbReference type="ARBA" id="ARBA00008720"/>
    </source>
</evidence>
<dbReference type="Gene3D" id="1.10.10.10">
    <property type="entry name" value="Winged helix-like DNA-binding domain superfamily/Winged helix DNA-binding domain"/>
    <property type="match status" value="1"/>
</dbReference>
<comment type="function">
    <text evidence="2">Might take part in the signal recognition particle (SRP) pathway. This is inferred from the conservation of its genetic proximity to ftsY/ffh. May be a regulatory protein.</text>
</comment>
<sequence>MNKKSSIENVMKYINLFNKYGSLLTERQQFVFKLYFLEDLSYSEIAAELATTRTAAYDAVSKAIKKLLKIEEELNK</sequence>
<evidence type="ECO:0000313" key="3">
    <source>
        <dbReference type="EMBL" id="VEU72926.1"/>
    </source>
</evidence>
<dbReference type="AlphaFoldDB" id="A0A449AZP2"/>
<organism evidence="3 4">
    <name type="scientific">Mycoplasmopsis gallopavonis</name>
    <dbReference type="NCBI Taxonomy" id="76629"/>
    <lineage>
        <taxon>Bacteria</taxon>
        <taxon>Bacillati</taxon>
        <taxon>Mycoplasmatota</taxon>
        <taxon>Mycoplasmoidales</taxon>
        <taxon>Metamycoplasmataceae</taxon>
        <taxon>Mycoplasmopsis</taxon>
    </lineage>
</organism>
<dbReference type="PANTHER" id="PTHR40083:SF1">
    <property type="entry name" value="UPF0122 PROTEIN YLXM"/>
    <property type="match status" value="1"/>
</dbReference>
<dbReference type="Pfam" id="PF04297">
    <property type="entry name" value="UPF0122"/>
    <property type="match status" value="1"/>
</dbReference>